<accession>A0A5C6XBG5</accession>
<evidence type="ECO:0000256" key="2">
    <source>
        <dbReference type="ARBA" id="ARBA00023136"/>
    </source>
</evidence>
<dbReference type="PROSITE" id="PS51123">
    <property type="entry name" value="OMPA_2"/>
    <property type="match status" value="1"/>
</dbReference>
<dbReference type="PANTHER" id="PTHR30329">
    <property type="entry name" value="STATOR ELEMENT OF FLAGELLAR MOTOR COMPLEX"/>
    <property type="match status" value="1"/>
</dbReference>
<evidence type="ECO:0000256" key="4">
    <source>
        <dbReference type="PROSITE-ProRule" id="PRU00473"/>
    </source>
</evidence>
<keyword evidence="2 4" id="KW-0472">Membrane</keyword>
<keyword evidence="3" id="KW-0998">Cell outer membrane</keyword>
<comment type="subcellular location">
    <subcellularLocation>
        <location evidence="1">Cell outer membrane</location>
    </subcellularLocation>
</comment>
<dbReference type="PANTHER" id="PTHR30329:SF21">
    <property type="entry name" value="LIPOPROTEIN YIAD-RELATED"/>
    <property type="match status" value="1"/>
</dbReference>
<comment type="caution">
    <text evidence="7">The sequence shown here is derived from an EMBL/GenBank/DDBJ whole genome shotgun (WGS) entry which is preliminary data.</text>
</comment>
<dbReference type="EMBL" id="VOSL01000054">
    <property type="protein sequence ID" value="TXD34475.1"/>
    <property type="molecule type" value="Genomic_DNA"/>
</dbReference>
<dbReference type="GO" id="GO:0009279">
    <property type="term" value="C:cell outer membrane"/>
    <property type="evidence" value="ECO:0007669"/>
    <property type="project" value="UniProtKB-SubCell"/>
</dbReference>
<name>A0A5C6XBG5_9DELT</name>
<keyword evidence="5" id="KW-0732">Signal</keyword>
<dbReference type="InterPro" id="IPR036737">
    <property type="entry name" value="OmpA-like_sf"/>
</dbReference>
<dbReference type="Proteomes" id="UP000321046">
    <property type="component" value="Unassembled WGS sequence"/>
</dbReference>
<dbReference type="Pfam" id="PF00691">
    <property type="entry name" value="OmpA"/>
    <property type="match status" value="1"/>
</dbReference>
<feature type="chain" id="PRO_5022723330" evidence="5">
    <location>
        <begin position="36"/>
        <end position="275"/>
    </location>
</feature>
<protein>
    <submittedName>
        <fullName evidence="7">OmpA family protein</fullName>
    </submittedName>
</protein>
<dbReference type="InterPro" id="IPR006665">
    <property type="entry name" value="OmpA-like"/>
</dbReference>
<dbReference type="InterPro" id="IPR006664">
    <property type="entry name" value="OMP_bac"/>
</dbReference>
<evidence type="ECO:0000313" key="8">
    <source>
        <dbReference type="Proteomes" id="UP000321046"/>
    </source>
</evidence>
<dbReference type="SUPFAM" id="SSF103088">
    <property type="entry name" value="OmpA-like"/>
    <property type="match status" value="1"/>
</dbReference>
<dbReference type="AlphaFoldDB" id="A0A5C6XBG5"/>
<dbReference type="CDD" id="cd07185">
    <property type="entry name" value="OmpA_C-like"/>
    <property type="match status" value="1"/>
</dbReference>
<organism evidence="7 8">
    <name type="scientific">Lujinxingia vulgaris</name>
    <dbReference type="NCBI Taxonomy" id="2600176"/>
    <lineage>
        <taxon>Bacteria</taxon>
        <taxon>Deltaproteobacteria</taxon>
        <taxon>Bradymonadales</taxon>
        <taxon>Lujinxingiaceae</taxon>
        <taxon>Lujinxingia</taxon>
    </lineage>
</organism>
<dbReference type="Gene3D" id="3.30.1330.60">
    <property type="entry name" value="OmpA-like domain"/>
    <property type="match status" value="1"/>
</dbReference>
<proteinExistence type="predicted"/>
<evidence type="ECO:0000313" key="7">
    <source>
        <dbReference type="EMBL" id="TXD34475.1"/>
    </source>
</evidence>
<evidence type="ECO:0000256" key="3">
    <source>
        <dbReference type="ARBA" id="ARBA00023237"/>
    </source>
</evidence>
<dbReference type="InterPro" id="IPR050330">
    <property type="entry name" value="Bact_OuterMem_StrucFunc"/>
</dbReference>
<dbReference type="PROSITE" id="PS01068">
    <property type="entry name" value="OMPA_1"/>
    <property type="match status" value="1"/>
</dbReference>
<dbReference type="OrthoDB" id="9809164at2"/>
<dbReference type="InterPro" id="IPR006690">
    <property type="entry name" value="OMPA-like_CS"/>
</dbReference>
<reference evidence="7 8" key="1">
    <citation type="submission" date="2019-08" db="EMBL/GenBank/DDBJ databases">
        <title>Bradymonadales sp. TMQ2.</title>
        <authorList>
            <person name="Liang Q."/>
        </authorList>
    </citation>
    <scope>NUCLEOTIDE SEQUENCE [LARGE SCALE GENOMIC DNA]</scope>
    <source>
        <strain evidence="7 8">TMQ2</strain>
    </source>
</reference>
<evidence type="ECO:0000256" key="5">
    <source>
        <dbReference type="SAM" id="SignalP"/>
    </source>
</evidence>
<gene>
    <name evidence="7" type="ORF">FRC96_12645</name>
</gene>
<evidence type="ECO:0000256" key="1">
    <source>
        <dbReference type="ARBA" id="ARBA00004442"/>
    </source>
</evidence>
<dbReference type="PRINTS" id="PR01021">
    <property type="entry name" value="OMPADOMAIN"/>
</dbReference>
<feature type="signal peptide" evidence="5">
    <location>
        <begin position="1"/>
        <end position="35"/>
    </location>
</feature>
<sequence length="275" mass="29593">MPVVHAVNKESVVMSLRRMFALFSVAALIALSSVACRPDFPNCKTDNHCADSEAGQAEGRLYCVNGLCQQCRTTADCGDAGMECRAGVCEAIPGYCVGTGDCPGNQVCRDNRCGPECLGNDDCEEGYICEGGSCVVEPECSEDADCGEGMRCRSGMCEEAPVQVCQLETVLFSYDSSNLSDEARSALQRNASCIQERGISVQIAGHADERGTSEYNIALSERRARSVRNYLTSLGVSSSNVNTVGYGDSRPVRVCQEDGPESCHRANRRAEFNVR</sequence>
<evidence type="ECO:0000259" key="6">
    <source>
        <dbReference type="PROSITE" id="PS51123"/>
    </source>
</evidence>
<feature type="domain" description="OmpA-like" evidence="6">
    <location>
        <begin position="159"/>
        <end position="275"/>
    </location>
</feature>